<reference evidence="1" key="1">
    <citation type="journal article" date="2020" name="Nature">
        <title>Giant virus diversity and host interactions through global metagenomics.</title>
        <authorList>
            <person name="Schulz F."/>
            <person name="Roux S."/>
            <person name="Paez-Espino D."/>
            <person name="Jungbluth S."/>
            <person name="Walsh D.A."/>
            <person name="Denef V.J."/>
            <person name="McMahon K.D."/>
            <person name="Konstantinidis K.T."/>
            <person name="Eloe-Fadrosh E.A."/>
            <person name="Kyrpides N.C."/>
            <person name="Woyke T."/>
        </authorList>
    </citation>
    <scope>NUCLEOTIDE SEQUENCE</scope>
    <source>
        <strain evidence="1">GVMAG-M-3300020166-5</strain>
    </source>
</reference>
<dbReference type="EMBL" id="MN739278">
    <property type="protein sequence ID" value="QHS96742.1"/>
    <property type="molecule type" value="Genomic_DNA"/>
</dbReference>
<protein>
    <submittedName>
        <fullName evidence="1">Uncharacterized protein</fullName>
    </submittedName>
</protein>
<evidence type="ECO:0000313" key="1">
    <source>
        <dbReference type="EMBL" id="QHS96742.1"/>
    </source>
</evidence>
<organism evidence="1">
    <name type="scientific">viral metagenome</name>
    <dbReference type="NCBI Taxonomy" id="1070528"/>
    <lineage>
        <taxon>unclassified sequences</taxon>
        <taxon>metagenomes</taxon>
        <taxon>organismal metagenomes</taxon>
    </lineage>
</organism>
<dbReference type="AlphaFoldDB" id="A0A6C0BXD3"/>
<proteinExistence type="predicted"/>
<name>A0A6C0BXD3_9ZZZZ</name>
<accession>A0A6C0BXD3</accession>
<sequence length="53" mass="6328">MERKSFVKNDVLQDNFSENITIKTKCRLCKNIFICSSGKMKRKYCEACKPRHR</sequence>